<gene>
    <name evidence="1" type="ORF">ACFS25_28595</name>
</gene>
<comment type="caution">
    <text evidence="1">The sequence shown here is derived from an EMBL/GenBank/DDBJ whole genome shotgun (WGS) entry which is preliminary data.</text>
</comment>
<keyword evidence="2" id="KW-1185">Reference proteome</keyword>
<evidence type="ECO:0000313" key="2">
    <source>
        <dbReference type="Proteomes" id="UP001597512"/>
    </source>
</evidence>
<keyword evidence="1" id="KW-0808">Transferase</keyword>
<dbReference type="InterPro" id="IPR029044">
    <property type="entry name" value="Nucleotide-diphossugar_trans"/>
</dbReference>
<dbReference type="EC" id="2.4.-.-" evidence="1"/>
<name>A0ABW6AU31_9BACT</name>
<accession>A0ABW6AU31</accession>
<dbReference type="EMBL" id="JBHUOM010000043">
    <property type="protein sequence ID" value="MFD2937760.1"/>
    <property type="molecule type" value="Genomic_DNA"/>
</dbReference>
<dbReference type="Proteomes" id="UP001597512">
    <property type="component" value="Unassembled WGS sequence"/>
</dbReference>
<reference evidence="2" key="1">
    <citation type="journal article" date="2019" name="Int. J. Syst. Evol. Microbiol.">
        <title>The Global Catalogue of Microorganisms (GCM) 10K type strain sequencing project: providing services to taxonomists for standard genome sequencing and annotation.</title>
        <authorList>
            <consortium name="The Broad Institute Genomics Platform"/>
            <consortium name="The Broad Institute Genome Sequencing Center for Infectious Disease"/>
            <person name="Wu L."/>
            <person name="Ma J."/>
        </authorList>
    </citation>
    <scope>NUCLEOTIDE SEQUENCE [LARGE SCALE GENOMIC DNA]</scope>
    <source>
        <strain evidence="2">KCTC 52490</strain>
    </source>
</reference>
<dbReference type="SUPFAM" id="SSF53448">
    <property type="entry name" value="Nucleotide-diphospho-sugar transferases"/>
    <property type="match status" value="1"/>
</dbReference>
<sequence>MPPISIYVLTYNTPSQFRLWCESFSSAQLNAFSILPKYVINNSDDPAVRQEYDSLFAEFDFKVISSGQNLGINGGRYRAATHFQESGQNYMIFFEDDMLLRNSLSAVCRAGFKTYHATLFEDAVNILEQESLSFMKLCFSEVYNTNHENIALQSLYEPDRQEIMKADPREFFLASNVCVDYTDICNGLSYGVGAYAYCNWPILFTQQANQLIFMDNQLESKFEMAYTRLAYLLTLMGKLRVGCLFASPIKHWRQYSYNPADRIENEQGLRIPGVQICLDTN</sequence>
<dbReference type="GO" id="GO:0016757">
    <property type="term" value="F:glycosyltransferase activity"/>
    <property type="evidence" value="ECO:0007669"/>
    <property type="project" value="UniProtKB-KW"/>
</dbReference>
<protein>
    <submittedName>
        <fullName evidence="1">Glycosyltransferase family 2 protein</fullName>
        <ecNumber evidence="1">2.4.-.-</ecNumber>
    </submittedName>
</protein>
<keyword evidence="1" id="KW-0328">Glycosyltransferase</keyword>
<dbReference type="RefSeq" id="WP_381508142.1">
    <property type="nucleotide sequence ID" value="NZ_JBHUOM010000043.1"/>
</dbReference>
<organism evidence="1 2">
    <name type="scientific">Spirosoma flavum</name>
    <dbReference type="NCBI Taxonomy" id="2048557"/>
    <lineage>
        <taxon>Bacteria</taxon>
        <taxon>Pseudomonadati</taxon>
        <taxon>Bacteroidota</taxon>
        <taxon>Cytophagia</taxon>
        <taxon>Cytophagales</taxon>
        <taxon>Cytophagaceae</taxon>
        <taxon>Spirosoma</taxon>
    </lineage>
</organism>
<evidence type="ECO:0000313" key="1">
    <source>
        <dbReference type="EMBL" id="MFD2937760.1"/>
    </source>
</evidence>
<proteinExistence type="predicted"/>